<accession>A0A914END0</accession>
<feature type="transmembrane region" description="Helical" evidence="1">
    <location>
        <begin position="37"/>
        <end position="59"/>
    </location>
</feature>
<proteinExistence type="predicted"/>
<sequence length="288" mass="32399">MSSVDDSYKKTSFDSIKWEPTQKYTYSKNSWFKQINLIIFAVACVLILVISITFITLYFNSRETPQKDLFFNDTAARVTTAAGRVTFADARVTTAAARVTFADARVTTAAARVTTAAARVTSRSIPSTTQASKQERSECFSVKNKCPENQECIRLSFHSTCKCSNGFMNDKNDWTNCICPKNKNLTEGKCVCPENYIEEYNDNDCVPNLCKDPNSNMACHWSCADDCPLKGCYEDHNVVCRCKIDYKLDNSTGKCVYFSKGYFGEYVSDDIVENYSKYNISNISKLAA</sequence>
<protein>
    <submittedName>
        <fullName evidence="3">EGF-like domain-containing protein</fullName>
    </submittedName>
</protein>
<keyword evidence="1" id="KW-1133">Transmembrane helix</keyword>
<dbReference type="AlphaFoldDB" id="A0A914END0"/>
<name>A0A914END0_9BILA</name>
<reference evidence="3" key="1">
    <citation type="submission" date="2022-11" db="UniProtKB">
        <authorList>
            <consortium name="WormBaseParasite"/>
        </authorList>
    </citation>
    <scope>IDENTIFICATION</scope>
</reference>
<keyword evidence="1" id="KW-0812">Transmembrane</keyword>
<dbReference type="Proteomes" id="UP000887540">
    <property type="component" value="Unplaced"/>
</dbReference>
<keyword evidence="1" id="KW-0472">Membrane</keyword>
<dbReference type="WBParaSite" id="ACRNAN_scaffold9250.g18842.t1">
    <property type="protein sequence ID" value="ACRNAN_scaffold9250.g18842.t1"/>
    <property type="gene ID" value="ACRNAN_scaffold9250.g18842"/>
</dbReference>
<evidence type="ECO:0000256" key="1">
    <source>
        <dbReference type="SAM" id="Phobius"/>
    </source>
</evidence>
<dbReference type="Gene3D" id="1.20.5.340">
    <property type="match status" value="1"/>
</dbReference>
<keyword evidence="2" id="KW-1185">Reference proteome</keyword>
<organism evidence="2 3">
    <name type="scientific">Acrobeloides nanus</name>
    <dbReference type="NCBI Taxonomy" id="290746"/>
    <lineage>
        <taxon>Eukaryota</taxon>
        <taxon>Metazoa</taxon>
        <taxon>Ecdysozoa</taxon>
        <taxon>Nematoda</taxon>
        <taxon>Chromadorea</taxon>
        <taxon>Rhabditida</taxon>
        <taxon>Tylenchina</taxon>
        <taxon>Cephalobomorpha</taxon>
        <taxon>Cephaloboidea</taxon>
        <taxon>Cephalobidae</taxon>
        <taxon>Acrobeloides</taxon>
    </lineage>
</organism>
<evidence type="ECO:0000313" key="3">
    <source>
        <dbReference type="WBParaSite" id="ACRNAN_scaffold9250.g18842.t1"/>
    </source>
</evidence>
<evidence type="ECO:0000313" key="2">
    <source>
        <dbReference type="Proteomes" id="UP000887540"/>
    </source>
</evidence>